<dbReference type="SUPFAM" id="SSF49785">
    <property type="entry name" value="Galactose-binding domain-like"/>
    <property type="match status" value="1"/>
</dbReference>
<feature type="chain" id="PRO_5046612604" description="Secretion system C-terminal sorting domain-containing protein" evidence="1">
    <location>
        <begin position="29"/>
        <end position="464"/>
    </location>
</feature>
<evidence type="ECO:0000313" key="3">
    <source>
        <dbReference type="EMBL" id="CAH1001988.1"/>
    </source>
</evidence>
<dbReference type="Proteomes" id="UP000837803">
    <property type="component" value="Unassembled WGS sequence"/>
</dbReference>
<keyword evidence="4" id="KW-1185">Reference proteome</keyword>
<evidence type="ECO:0000259" key="2">
    <source>
        <dbReference type="Pfam" id="PF18962"/>
    </source>
</evidence>
<feature type="signal peptide" evidence="1">
    <location>
        <begin position="1"/>
        <end position="28"/>
    </location>
</feature>
<proteinExistence type="predicted"/>
<accession>A0ABM9B3S8</accession>
<dbReference type="RefSeq" id="WP_238751848.1">
    <property type="nucleotide sequence ID" value="NZ_CAKLPZ010000004.1"/>
</dbReference>
<keyword evidence="1" id="KW-0732">Signal</keyword>
<evidence type="ECO:0000313" key="4">
    <source>
        <dbReference type="Proteomes" id="UP000837803"/>
    </source>
</evidence>
<protein>
    <recommendedName>
        <fullName evidence="2">Secretion system C-terminal sorting domain-containing protein</fullName>
    </recommendedName>
</protein>
<evidence type="ECO:0000256" key="1">
    <source>
        <dbReference type="SAM" id="SignalP"/>
    </source>
</evidence>
<dbReference type="CDD" id="cd02795">
    <property type="entry name" value="CBM6-CBM35-CBM36_like"/>
    <property type="match status" value="1"/>
</dbReference>
<gene>
    <name evidence="3" type="ORF">LEM8419_02903</name>
</gene>
<dbReference type="Gene3D" id="2.60.120.260">
    <property type="entry name" value="Galactose-binding domain-like"/>
    <property type="match status" value="2"/>
</dbReference>
<sequence length="464" mass="51333">MNRLLPTLTVRVCCVLLFFSAFTTSAFAQAPEPTSTLPFAVYMEAECAAVGANWRKQSDSLASDTFFVVVQPGLSSLDSPPEDVAANKVTFTVSVQERDSFKLWARVLANNPSEDSYWVRVNDGEWVKWFSRLRFEGQWIWREVQGSPFFLDAGTNTIDFAYRESNTRLDKIYVSSLRSAPQGADTDVVNCEMSNDCERFPEDCAGEVWIEAECGVPDSTGFIYRNDTRTSNSGYFEGKQPSSIGIPTAVGEPGQIEYTIDVDQDGTYYMYFLMATPDVGKNSFYVKVDDNDWIDFSNELGGGALLADDFEWKQVNNTGDTVTVDLTAGQHTLYVAKREAGTQLDKIHLRQDTIAPTGFGKVALNCAVNALTPVRAPLDLQSQLSLFPNPASSRLNVQFNSPAVRGQVLLHIVDMTGRVLSQQVFSNTAGYLNIEVSVQDLSPGLYRVLLTSDLGVSSRPFVKQ</sequence>
<feature type="domain" description="Secretion system C-terminal sorting" evidence="2">
    <location>
        <begin position="386"/>
        <end position="454"/>
    </location>
</feature>
<organism evidence="3 4">
    <name type="scientific">Neolewinella maritima</name>
    <dbReference type="NCBI Taxonomy" id="1383882"/>
    <lineage>
        <taxon>Bacteria</taxon>
        <taxon>Pseudomonadati</taxon>
        <taxon>Bacteroidota</taxon>
        <taxon>Saprospiria</taxon>
        <taxon>Saprospirales</taxon>
        <taxon>Lewinellaceae</taxon>
        <taxon>Neolewinella</taxon>
    </lineage>
</organism>
<dbReference type="NCBIfam" id="TIGR04183">
    <property type="entry name" value="Por_Secre_tail"/>
    <property type="match status" value="1"/>
</dbReference>
<dbReference type="EMBL" id="CAKLPZ010000004">
    <property type="protein sequence ID" value="CAH1001988.1"/>
    <property type="molecule type" value="Genomic_DNA"/>
</dbReference>
<dbReference type="InterPro" id="IPR008979">
    <property type="entry name" value="Galactose-bd-like_sf"/>
</dbReference>
<dbReference type="Pfam" id="PF18962">
    <property type="entry name" value="Por_Secre_tail"/>
    <property type="match status" value="1"/>
</dbReference>
<dbReference type="InterPro" id="IPR026444">
    <property type="entry name" value="Secre_tail"/>
</dbReference>
<reference evidence="3" key="1">
    <citation type="submission" date="2021-12" db="EMBL/GenBank/DDBJ databases">
        <authorList>
            <person name="Rodrigo-Torres L."/>
            <person name="Arahal R. D."/>
            <person name="Lucena T."/>
        </authorList>
    </citation>
    <scope>NUCLEOTIDE SEQUENCE</scope>
    <source>
        <strain evidence="3">CECT 8419</strain>
    </source>
</reference>
<name>A0ABM9B3S8_9BACT</name>
<comment type="caution">
    <text evidence="3">The sequence shown here is derived from an EMBL/GenBank/DDBJ whole genome shotgun (WGS) entry which is preliminary data.</text>
</comment>